<name>A0ABN7V4X3_GIGMA</name>
<evidence type="ECO:0000313" key="1">
    <source>
        <dbReference type="EMBL" id="CAG8731461.1"/>
    </source>
</evidence>
<gene>
    <name evidence="1" type="ORF">GMARGA_LOCUS14436</name>
</gene>
<dbReference type="Proteomes" id="UP000789901">
    <property type="component" value="Unassembled WGS sequence"/>
</dbReference>
<dbReference type="EMBL" id="CAJVQB010009570">
    <property type="protein sequence ID" value="CAG8731461.1"/>
    <property type="molecule type" value="Genomic_DNA"/>
</dbReference>
<evidence type="ECO:0000313" key="2">
    <source>
        <dbReference type="Proteomes" id="UP000789901"/>
    </source>
</evidence>
<keyword evidence="2" id="KW-1185">Reference proteome</keyword>
<protein>
    <submittedName>
        <fullName evidence="1">42155_t:CDS:1</fullName>
    </submittedName>
</protein>
<reference evidence="1 2" key="1">
    <citation type="submission" date="2021-06" db="EMBL/GenBank/DDBJ databases">
        <authorList>
            <person name="Kallberg Y."/>
            <person name="Tangrot J."/>
            <person name="Rosling A."/>
        </authorList>
    </citation>
    <scope>NUCLEOTIDE SEQUENCE [LARGE SCALE GENOMIC DNA]</scope>
    <source>
        <strain evidence="1 2">120-4 pot B 10/14</strain>
    </source>
</reference>
<organism evidence="1 2">
    <name type="scientific">Gigaspora margarita</name>
    <dbReference type="NCBI Taxonomy" id="4874"/>
    <lineage>
        <taxon>Eukaryota</taxon>
        <taxon>Fungi</taxon>
        <taxon>Fungi incertae sedis</taxon>
        <taxon>Mucoromycota</taxon>
        <taxon>Glomeromycotina</taxon>
        <taxon>Glomeromycetes</taxon>
        <taxon>Diversisporales</taxon>
        <taxon>Gigasporaceae</taxon>
        <taxon>Gigaspora</taxon>
    </lineage>
</organism>
<comment type="caution">
    <text evidence="1">The sequence shown here is derived from an EMBL/GenBank/DDBJ whole genome shotgun (WGS) entry which is preliminary data.</text>
</comment>
<accession>A0ABN7V4X3</accession>
<sequence length="334" mass="39514">TIPKKEKSTAVFDIGRVLKLFLQEQIRQIKLRHLIDIGGNYYNNLNQELLHIILREIANAFRDATNDATATICSILRETNLSPDKKVKIASKYLQDVATIWYDRIKRTLEHWDDNQELDQAMKSKIASWLSIVKSRNLEEAIVRACKIEAREYYRERNKKRNQQDKLETNLTQLSYQMQTMSVNYNRIHTALATQVEIYKLRPCNDNHCTEHYLHNEHNNNNNSRTFWLTCYNCGEPEYISYKRIFERASTDRGFPIEFIENYSESEGTFDEFKYDDEVLEEAKSPVAYLAKTKELPKQEIEPENETIEDKLKKNLDITHLSFEEQKVAFYMLC</sequence>
<feature type="non-terminal residue" evidence="1">
    <location>
        <position position="1"/>
    </location>
</feature>
<proteinExistence type="predicted"/>